<dbReference type="AlphaFoldDB" id="A0A1J5NQ79"/>
<evidence type="ECO:0000313" key="2">
    <source>
        <dbReference type="EMBL" id="OIQ60838.1"/>
    </source>
</evidence>
<evidence type="ECO:0000256" key="1">
    <source>
        <dbReference type="SAM" id="Phobius"/>
    </source>
</evidence>
<dbReference type="OrthoDB" id="9792533at2"/>
<dbReference type="Proteomes" id="UP000182811">
    <property type="component" value="Unassembled WGS sequence"/>
</dbReference>
<dbReference type="EMBL" id="MDDC01000003">
    <property type="protein sequence ID" value="OIQ60838.1"/>
    <property type="molecule type" value="Genomic_DNA"/>
</dbReference>
<feature type="transmembrane region" description="Helical" evidence="1">
    <location>
        <begin position="139"/>
        <end position="158"/>
    </location>
</feature>
<feature type="transmembrane region" description="Helical" evidence="1">
    <location>
        <begin position="195"/>
        <end position="215"/>
    </location>
</feature>
<evidence type="ECO:0000313" key="3">
    <source>
        <dbReference type="Proteomes" id="UP000182811"/>
    </source>
</evidence>
<organism evidence="2 3">
    <name type="scientific">Neomoorella thermoacetica</name>
    <name type="common">Clostridium thermoaceticum</name>
    <dbReference type="NCBI Taxonomy" id="1525"/>
    <lineage>
        <taxon>Bacteria</taxon>
        <taxon>Bacillati</taxon>
        <taxon>Bacillota</taxon>
        <taxon>Clostridia</taxon>
        <taxon>Neomoorellales</taxon>
        <taxon>Neomoorellaceae</taxon>
        <taxon>Neomoorella</taxon>
    </lineage>
</organism>
<protein>
    <submittedName>
        <fullName evidence="2">Uncharacterized protein</fullName>
    </submittedName>
</protein>
<sequence length="310" mass="32724">MFQSLIPVLQSSNLTLLPLALLLALLERRPREELSTRAWWGAALGLTGALAAVLGIKAGFLEQEIYEGWLLGLSLAGEALLLILSWQAWKKGYPASPGQIPGPLITFVVAAFLLQRAPEIFLFPGGALAQSSPILNTEIVIKSAGALLGLGLALLAGLAAFRAALALTVPSLLAITTAGFLVIMVQQAVAVLQVLVVRGIIPMSQWLLALLIPLVNYQDGYFYALLAAAASLPVLLIWQRQPLKVEGLNPAQVRKARAAARTRVRWGSAMLLSLALSAGLVAAGKVYASPEVKLSPCPEVPGPGRQSKPG</sequence>
<feature type="transmembrane region" description="Helical" evidence="1">
    <location>
        <begin position="264"/>
        <end position="284"/>
    </location>
</feature>
<feature type="transmembrane region" description="Helical" evidence="1">
    <location>
        <begin position="100"/>
        <end position="118"/>
    </location>
</feature>
<feature type="transmembrane region" description="Helical" evidence="1">
    <location>
        <begin position="38"/>
        <end position="56"/>
    </location>
</feature>
<accession>A0A1J5NQ79</accession>
<feature type="transmembrane region" description="Helical" evidence="1">
    <location>
        <begin position="164"/>
        <end position="183"/>
    </location>
</feature>
<name>A0A1J5NQ79_NEOTH</name>
<proteinExistence type="predicted"/>
<gene>
    <name evidence="2" type="ORF">MOTE_03650</name>
</gene>
<feature type="transmembrane region" description="Helical" evidence="1">
    <location>
        <begin position="68"/>
        <end position="88"/>
    </location>
</feature>
<comment type="caution">
    <text evidence="2">The sequence shown here is derived from an EMBL/GenBank/DDBJ whole genome shotgun (WGS) entry which is preliminary data.</text>
</comment>
<feature type="transmembrane region" description="Helical" evidence="1">
    <location>
        <begin position="221"/>
        <end position="238"/>
    </location>
</feature>
<keyword evidence="1" id="KW-0472">Membrane</keyword>
<reference evidence="2 3" key="1">
    <citation type="submission" date="2016-08" db="EMBL/GenBank/DDBJ databases">
        <title>Genome-based comparison of Moorella thermoacetic strains.</title>
        <authorList>
            <person name="Poehlein A."/>
            <person name="Bengelsdorf F.R."/>
            <person name="Esser C."/>
            <person name="Duerre P."/>
            <person name="Daniel R."/>
        </authorList>
    </citation>
    <scope>NUCLEOTIDE SEQUENCE [LARGE SCALE GENOMIC DNA]</scope>
    <source>
        <strain evidence="2 3">DSM 21394</strain>
    </source>
</reference>
<keyword evidence="1" id="KW-1133">Transmembrane helix</keyword>
<keyword evidence="1" id="KW-0812">Transmembrane</keyword>